<dbReference type="Proteomes" id="UP001159363">
    <property type="component" value="Chromosome 5"/>
</dbReference>
<sequence length="500" mass="56834">MVELYVFNVKNYENVTKFRPIPVKKPSRNTETVYGWKDDTHKIPYDRVKRCWERKKKNQASERVNVDVFTQNKRLSPQHSQTFWFNYTINGAPSMFTYENISHPRRGRNDTLKPPIQLKKTAFSDCCILKLTSRTRVKLRQEPSHRYAEAPREHCTLVQSPARRGDGTLVARVSVYPYRSRTSRPKKEKNDASRQAGLLSLELRLKRSHGGRASKTAPEYYAIIIAKMSMAINHYNRPAVFGGGHLASARAKLGTKRRRRTSVLGVNGREGVKPGDQLIRYLESCPAPLVPTRDALPVGILSGDESTAVPIHSAGIPPRKFSRLMQGDELEQCIFSQRNRATRERFDWRGDFPFVLDVYELHSQKAPRPTDTSRYLCTTDLFILGHDAASREYRVSTRSVSKCLAQAILLSRQTLRVLLLAFPHRYLHLQGCQQNSAVDLYAPRDVSESTLVKFLSGAGNWGSGTYQHPLTTGNVRPLFKTLIMAASPYGGWRQGQDWSG</sequence>
<gene>
    <name evidence="1" type="ORF">PR048_017140</name>
</gene>
<reference evidence="1 2" key="1">
    <citation type="submission" date="2023-02" db="EMBL/GenBank/DDBJ databases">
        <title>LHISI_Scaffold_Assembly.</title>
        <authorList>
            <person name="Stuart O.P."/>
            <person name="Cleave R."/>
            <person name="Magrath M.J.L."/>
            <person name="Mikheyev A.S."/>
        </authorList>
    </citation>
    <scope>NUCLEOTIDE SEQUENCE [LARGE SCALE GENOMIC DNA]</scope>
    <source>
        <strain evidence="1">Daus_M_001</strain>
        <tissue evidence="1">Leg muscle</tissue>
    </source>
</reference>
<protein>
    <submittedName>
        <fullName evidence="1">Uncharacterized protein</fullName>
    </submittedName>
</protein>
<evidence type="ECO:0000313" key="2">
    <source>
        <dbReference type="Proteomes" id="UP001159363"/>
    </source>
</evidence>
<organism evidence="1 2">
    <name type="scientific">Dryococelus australis</name>
    <dbReference type="NCBI Taxonomy" id="614101"/>
    <lineage>
        <taxon>Eukaryota</taxon>
        <taxon>Metazoa</taxon>
        <taxon>Ecdysozoa</taxon>
        <taxon>Arthropoda</taxon>
        <taxon>Hexapoda</taxon>
        <taxon>Insecta</taxon>
        <taxon>Pterygota</taxon>
        <taxon>Neoptera</taxon>
        <taxon>Polyneoptera</taxon>
        <taxon>Phasmatodea</taxon>
        <taxon>Verophasmatodea</taxon>
        <taxon>Anareolatae</taxon>
        <taxon>Phasmatidae</taxon>
        <taxon>Eurycanthinae</taxon>
        <taxon>Dryococelus</taxon>
    </lineage>
</organism>
<accession>A0ABQ9H8R1</accession>
<dbReference type="EMBL" id="JARBHB010000006">
    <property type="protein sequence ID" value="KAJ8880670.1"/>
    <property type="molecule type" value="Genomic_DNA"/>
</dbReference>
<comment type="caution">
    <text evidence="1">The sequence shown here is derived from an EMBL/GenBank/DDBJ whole genome shotgun (WGS) entry which is preliminary data.</text>
</comment>
<evidence type="ECO:0000313" key="1">
    <source>
        <dbReference type="EMBL" id="KAJ8880670.1"/>
    </source>
</evidence>
<keyword evidence="2" id="KW-1185">Reference proteome</keyword>
<proteinExistence type="predicted"/>
<name>A0ABQ9H8R1_9NEOP</name>